<dbReference type="GO" id="GO:0043066">
    <property type="term" value="P:negative regulation of apoptotic process"/>
    <property type="evidence" value="ECO:0007669"/>
    <property type="project" value="TreeGrafter"/>
</dbReference>
<proteinExistence type="predicted"/>
<dbReference type="CDD" id="cd14361">
    <property type="entry name" value="UBA_HYPK"/>
    <property type="match status" value="1"/>
</dbReference>
<feature type="compositionally biased region" description="Basic and acidic residues" evidence="1">
    <location>
        <begin position="14"/>
        <end position="27"/>
    </location>
</feature>
<dbReference type="OrthoDB" id="285219at2759"/>
<evidence type="ECO:0000259" key="2">
    <source>
        <dbReference type="Pfam" id="PF19026"/>
    </source>
</evidence>
<evidence type="ECO:0000256" key="1">
    <source>
        <dbReference type="SAM" id="MobiDB-lite"/>
    </source>
</evidence>
<dbReference type="InterPro" id="IPR038922">
    <property type="entry name" value="HYPK_UBA"/>
</dbReference>
<dbReference type="Proteomes" id="UP000696573">
    <property type="component" value="Unassembled WGS sequence"/>
</dbReference>
<dbReference type="InterPro" id="IPR052617">
    <property type="entry name" value="Huntingtin-int_K"/>
</dbReference>
<dbReference type="Pfam" id="PF19026">
    <property type="entry name" value="UBA_HYPK"/>
    <property type="match status" value="1"/>
</dbReference>
<evidence type="ECO:0000313" key="3">
    <source>
        <dbReference type="EMBL" id="CAH0037799.1"/>
    </source>
</evidence>
<dbReference type="PANTHER" id="PTHR31184:SF2">
    <property type="entry name" value="HUNTINGTIN-INTERACTING PROTEIN K"/>
    <property type="match status" value="1"/>
</dbReference>
<dbReference type="PANTHER" id="PTHR31184">
    <property type="entry name" value="HUNTINGTIN-INTERACTING PROTEIN K FAMILY MEMBER"/>
    <property type="match status" value="1"/>
</dbReference>
<feature type="domain" description="Nascent polypeptide-associated complex subunit alpha-like UBA" evidence="2">
    <location>
        <begin position="76"/>
        <end position="116"/>
    </location>
</feature>
<reference evidence="3" key="1">
    <citation type="submission" date="2021-10" db="EMBL/GenBank/DDBJ databases">
        <authorList>
            <person name="Piombo E."/>
        </authorList>
    </citation>
    <scope>NUCLEOTIDE SEQUENCE</scope>
</reference>
<protein>
    <recommendedName>
        <fullName evidence="2">Nascent polypeptide-associated complex subunit alpha-like UBA domain-containing protein</fullName>
    </recommendedName>
</protein>
<dbReference type="EMBL" id="CABFNQ020000759">
    <property type="protein sequence ID" value="CAH0037799.1"/>
    <property type="molecule type" value="Genomic_DNA"/>
</dbReference>
<comment type="caution">
    <text evidence="3">The sequence shown here is derived from an EMBL/GenBank/DDBJ whole genome shotgun (WGS) entry which is preliminary data.</text>
</comment>
<dbReference type="InterPro" id="IPR044034">
    <property type="entry name" value="NAC-like_UBA"/>
</dbReference>
<dbReference type="AlphaFoldDB" id="A0A9N9VTI7"/>
<feature type="region of interest" description="Disordered" evidence="1">
    <location>
        <begin position="1"/>
        <end position="53"/>
    </location>
</feature>
<name>A0A9N9VTI7_9HYPO</name>
<feature type="compositionally biased region" description="Low complexity" evidence="1">
    <location>
        <begin position="28"/>
        <end position="50"/>
    </location>
</feature>
<sequence>MADQQPTPADTEDERNTTAKSAEDRKAASALANLDSSSSASATAATPAPAVDHEAVTKAMKNLGGLGSGSGTRRNVKVDPADVALLVDQLDMTRPRATEFLKSHDGDAVAAMRAYVTA</sequence>
<organism evidence="3 4">
    <name type="scientific">Clonostachys rhizophaga</name>
    <dbReference type="NCBI Taxonomy" id="160324"/>
    <lineage>
        <taxon>Eukaryota</taxon>
        <taxon>Fungi</taxon>
        <taxon>Dikarya</taxon>
        <taxon>Ascomycota</taxon>
        <taxon>Pezizomycotina</taxon>
        <taxon>Sordariomycetes</taxon>
        <taxon>Hypocreomycetidae</taxon>
        <taxon>Hypocreales</taxon>
        <taxon>Bionectriaceae</taxon>
        <taxon>Clonostachys</taxon>
    </lineage>
</organism>
<dbReference type="GO" id="GO:0050821">
    <property type="term" value="P:protein stabilization"/>
    <property type="evidence" value="ECO:0007669"/>
    <property type="project" value="TreeGrafter"/>
</dbReference>
<gene>
    <name evidence="3" type="ORF">CRHIZ90672A_00011317</name>
</gene>
<accession>A0A9N9VTI7</accession>
<keyword evidence="4" id="KW-1185">Reference proteome</keyword>
<evidence type="ECO:0000313" key="4">
    <source>
        <dbReference type="Proteomes" id="UP000696573"/>
    </source>
</evidence>